<evidence type="ECO:0000313" key="2">
    <source>
        <dbReference type="EMBL" id="KAF4350359.1"/>
    </source>
</evidence>
<protein>
    <submittedName>
        <fullName evidence="2">Uncharacterized protein</fullName>
    </submittedName>
</protein>
<dbReference type="PANTHER" id="PTHR34116">
    <property type="entry name" value="PLASMINOGEN ACTIVATOR INHIBITOR"/>
    <property type="match status" value="1"/>
</dbReference>
<feature type="transmembrane region" description="Helical" evidence="1">
    <location>
        <begin position="249"/>
        <end position="274"/>
    </location>
</feature>
<keyword evidence="1" id="KW-1133">Transmembrane helix</keyword>
<dbReference type="PANTHER" id="PTHR34116:SF9">
    <property type="entry name" value="OS08G0346600 PROTEIN"/>
    <property type="match status" value="1"/>
</dbReference>
<dbReference type="AlphaFoldDB" id="A0A7J6DY10"/>
<sequence length="308" mass="34808">MSLLLVFNVVVLTSITALFLLSLFSLCFIFHLCFKSRTSHHLQRFNSLWTVRFLLVLFITFWTINELLRQPIFLRRIGKHLTQPQQSTLCKIHLALSLGFFQPAFLVTLLFLVDVSIKKETPNGRWAVASVLLMIFPLFCLQIVVLFFVAEIESITVRFPDYFVRSSVFVDGEKTVLCAYPLLSTTAFGSFGLGFWVMFLVSAWRVVSVVINKALRLRIYGLALTVLISLPLQIVMLGLSVVWSPDQTAYGGVSLAVFLLTFFCAVVGEGILVIKPIADSLAVRGQQCFSTWDPWRRRHVAVDEMVGS</sequence>
<accession>A0A7J6DY10</accession>
<feature type="transmembrane region" description="Helical" evidence="1">
    <location>
        <begin position="219"/>
        <end position="243"/>
    </location>
</feature>
<organism evidence="2 3">
    <name type="scientific">Cannabis sativa</name>
    <name type="common">Hemp</name>
    <name type="synonym">Marijuana</name>
    <dbReference type="NCBI Taxonomy" id="3483"/>
    <lineage>
        <taxon>Eukaryota</taxon>
        <taxon>Viridiplantae</taxon>
        <taxon>Streptophyta</taxon>
        <taxon>Embryophyta</taxon>
        <taxon>Tracheophyta</taxon>
        <taxon>Spermatophyta</taxon>
        <taxon>Magnoliopsida</taxon>
        <taxon>eudicotyledons</taxon>
        <taxon>Gunneridae</taxon>
        <taxon>Pentapetalae</taxon>
        <taxon>rosids</taxon>
        <taxon>fabids</taxon>
        <taxon>Rosales</taxon>
        <taxon>Cannabaceae</taxon>
        <taxon>Cannabis</taxon>
    </lineage>
</organism>
<feature type="transmembrane region" description="Helical" evidence="1">
    <location>
        <begin position="6"/>
        <end position="34"/>
    </location>
</feature>
<dbReference type="EMBL" id="JAATIQ010000601">
    <property type="protein sequence ID" value="KAF4350359.1"/>
    <property type="molecule type" value="Genomic_DNA"/>
</dbReference>
<proteinExistence type="predicted"/>
<keyword evidence="1" id="KW-0812">Transmembrane</keyword>
<keyword evidence="1" id="KW-0472">Membrane</keyword>
<feature type="transmembrane region" description="Helical" evidence="1">
    <location>
        <begin position="125"/>
        <end position="150"/>
    </location>
</feature>
<name>A0A7J6DY10_CANSA</name>
<gene>
    <name evidence="2" type="ORF">G4B88_030877</name>
</gene>
<evidence type="ECO:0000256" key="1">
    <source>
        <dbReference type="SAM" id="Phobius"/>
    </source>
</evidence>
<feature type="transmembrane region" description="Helical" evidence="1">
    <location>
        <begin position="46"/>
        <end position="64"/>
    </location>
</feature>
<comment type="caution">
    <text evidence="2">The sequence shown here is derived from an EMBL/GenBank/DDBJ whole genome shotgun (WGS) entry which is preliminary data.</text>
</comment>
<keyword evidence="3" id="KW-1185">Reference proteome</keyword>
<dbReference type="Proteomes" id="UP000583929">
    <property type="component" value="Unassembled WGS sequence"/>
</dbReference>
<evidence type="ECO:0000313" key="3">
    <source>
        <dbReference type="Proteomes" id="UP000583929"/>
    </source>
</evidence>
<feature type="transmembrane region" description="Helical" evidence="1">
    <location>
        <begin position="92"/>
        <end position="113"/>
    </location>
</feature>
<reference evidence="2 3" key="1">
    <citation type="journal article" date="2020" name="bioRxiv">
        <title>Sequence and annotation of 42 cannabis genomes reveals extensive copy number variation in cannabinoid synthesis and pathogen resistance genes.</title>
        <authorList>
            <person name="Mckernan K.J."/>
            <person name="Helbert Y."/>
            <person name="Kane L.T."/>
            <person name="Ebling H."/>
            <person name="Zhang L."/>
            <person name="Liu B."/>
            <person name="Eaton Z."/>
            <person name="Mclaughlin S."/>
            <person name="Kingan S."/>
            <person name="Baybayan P."/>
            <person name="Concepcion G."/>
            <person name="Jordan M."/>
            <person name="Riva A."/>
            <person name="Barbazuk W."/>
            <person name="Harkins T."/>
        </authorList>
    </citation>
    <scope>NUCLEOTIDE SEQUENCE [LARGE SCALE GENOMIC DNA]</scope>
    <source>
        <strain evidence="3">cv. Jamaican Lion 4</strain>
        <tissue evidence="2">Leaf</tissue>
    </source>
</reference>
<feature type="transmembrane region" description="Helical" evidence="1">
    <location>
        <begin position="187"/>
        <end position="207"/>
    </location>
</feature>